<organism evidence="1 2">
    <name type="scientific">Flavobacterium rhizosphaerae</name>
    <dbReference type="NCBI Taxonomy" id="3163298"/>
    <lineage>
        <taxon>Bacteria</taxon>
        <taxon>Pseudomonadati</taxon>
        <taxon>Bacteroidota</taxon>
        <taxon>Flavobacteriia</taxon>
        <taxon>Flavobacteriales</taxon>
        <taxon>Flavobacteriaceae</taxon>
        <taxon>Flavobacterium</taxon>
    </lineage>
</organism>
<dbReference type="Proteomes" id="UP001629156">
    <property type="component" value="Unassembled WGS sequence"/>
</dbReference>
<keyword evidence="2" id="KW-1185">Reference proteome</keyword>
<comment type="caution">
    <text evidence="1">The sequence shown here is derived from an EMBL/GenBank/DDBJ whole genome shotgun (WGS) entry which is preliminary data.</text>
</comment>
<protein>
    <recommendedName>
        <fullName evidence="3">DUF5681 domain-containing protein</fullName>
    </recommendedName>
</protein>
<proteinExistence type="predicted"/>
<gene>
    <name evidence="1" type="ORF">ABS766_11940</name>
</gene>
<reference evidence="1 2" key="1">
    <citation type="submission" date="2024-06" db="EMBL/GenBank/DDBJ databases">
        <authorList>
            <person name="Kaempfer P."/>
            <person name="Viver T."/>
        </authorList>
    </citation>
    <scope>NUCLEOTIDE SEQUENCE [LARGE SCALE GENOMIC DNA]</scope>
    <source>
        <strain evidence="1 2">ST-119</strain>
    </source>
</reference>
<dbReference type="EMBL" id="JBELPZ010000012">
    <property type="protein sequence ID" value="MFL9845131.1"/>
    <property type="molecule type" value="Genomic_DNA"/>
</dbReference>
<name>A0ABW8Z132_9FLAO</name>
<evidence type="ECO:0000313" key="1">
    <source>
        <dbReference type="EMBL" id="MFL9845131.1"/>
    </source>
</evidence>
<sequence>MERKKTGGRRKGTPNKTTAEIRSAFQCLVEDNLDTINKDLKIMEPEQRLKYIIDLAKFVVPQLKAIELSSNSEKPLIMLNLGDGTPPDK</sequence>
<accession>A0ABW8Z132</accession>
<evidence type="ECO:0008006" key="3">
    <source>
        <dbReference type="Google" id="ProtNLM"/>
    </source>
</evidence>
<dbReference type="RefSeq" id="WP_408085399.1">
    <property type="nucleotide sequence ID" value="NZ_JBELPZ010000012.1"/>
</dbReference>
<evidence type="ECO:0000313" key="2">
    <source>
        <dbReference type="Proteomes" id="UP001629156"/>
    </source>
</evidence>